<dbReference type="Pfam" id="PF07553">
    <property type="entry name" value="Lipoprotein_Ltp"/>
    <property type="match status" value="3"/>
</dbReference>
<dbReference type="InterPro" id="IPR018929">
    <property type="entry name" value="DUF2510"/>
</dbReference>
<sequence>MTDNAPANWYAQPDGSQRYWDGSQWTDHIVPAASPTSSAEPNAGVAASPPPTPGEPDARPWWKKKRFVIPGAALVAFLGIGALGAAASGGNGEAVASPSPSPVVANSSADPSESAVPTTFVMPEVVGSNLQDAQDSLQALGSYLVDQEDASGEGRLQLVDSNWTVCTQEPAAGAEVPVEARVLLAAVKDDEPCPGDEPDESNQAKEPTEPQETDEPADDAPQETVAQENARESAVSYLDFSAFSRAGLIGQLEYEGFASADAEYAVDAVGADWKEQAAKSAESYLDFSAFSYTGLIEQLEYEGFTSDQATHGADAVDADWNEQAVKSAESYLDFSSFSRASLIDQLKYEGFTTAQATHAVDEVGL</sequence>
<dbReference type="Gene3D" id="3.30.10.20">
    <property type="match status" value="1"/>
</dbReference>
<feature type="transmembrane region" description="Helical" evidence="2">
    <location>
        <begin position="67"/>
        <end position="87"/>
    </location>
</feature>
<name>A0ABT8GE39_9MICO</name>
<keyword evidence="5" id="KW-1185">Reference proteome</keyword>
<evidence type="ECO:0000313" key="5">
    <source>
        <dbReference type="Proteomes" id="UP001172708"/>
    </source>
</evidence>
<keyword evidence="2" id="KW-1133">Transmembrane helix</keyword>
<keyword evidence="4" id="KW-0449">Lipoprotein</keyword>
<evidence type="ECO:0000256" key="2">
    <source>
        <dbReference type="SAM" id="Phobius"/>
    </source>
</evidence>
<feature type="region of interest" description="Disordered" evidence="1">
    <location>
        <begin position="189"/>
        <end position="230"/>
    </location>
</feature>
<dbReference type="EMBL" id="JAUHQA010000001">
    <property type="protein sequence ID" value="MDN4479685.1"/>
    <property type="molecule type" value="Genomic_DNA"/>
</dbReference>
<dbReference type="RefSeq" id="WP_301140871.1">
    <property type="nucleotide sequence ID" value="NZ_JAUHQA010000001.1"/>
</dbReference>
<keyword evidence="2" id="KW-0812">Transmembrane</keyword>
<feature type="compositionally biased region" description="Low complexity" evidence="1">
    <location>
        <begin position="93"/>
        <end position="112"/>
    </location>
</feature>
<gene>
    <name evidence="4" type="ORF">QQX02_01930</name>
</gene>
<feature type="region of interest" description="Disordered" evidence="1">
    <location>
        <begin position="1"/>
        <end position="59"/>
    </location>
</feature>
<dbReference type="Proteomes" id="UP001172708">
    <property type="component" value="Unassembled WGS sequence"/>
</dbReference>
<keyword evidence="2" id="KW-0472">Membrane</keyword>
<evidence type="ECO:0000313" key="4">
    <source>
        <dbReference type="EMBL" id="MDN4479685.1"/>
    </source>
</evidence>
<comment type="caution">
    <text evidence="4">The sequence shown here is derived from an EMBL/GenBank/DDBJ whole genome shotgun (WGS) entry which is preliminary data.</text>
</comment>
<protein>
    <submittedName>
        <fullName evidence="4">Ltp family lipoprotein</fullName>
    </submittedName>
</protein>
<dbReference type="CDD" id="cd06577">
    <property type="entry name" value="PASTA_pknB"/>
    <property type="match status" value="1"/>
</dbReference>
<evidence type="ECO:0000256" key="1">
    <source>
        <dbReference type="SAM" id="MobiDB-lite"/>
    </source>
</evidence>
<evidence type="ECO:0000259" key="3">
    <source>
        <dbReference type="PROSITE" id="PS51178"/>
    </source>
</evidence>
<accession>A0ABT8GE39</accession>
<feature type="region of interest" description="Disordered" evidence="1">
    <location>
        <begin position="88"/>
        <end position="115"/>
    </location>
</feature>
<feature type="compositionally biased region" description="Acidic residues" evidence="1">
    <location>
        <begin position="209"/>
        <end position="221"/>
    </location>
</feature>
<reference evidence="4" key="1">
    <citation type="submission" date="2023-06" db="EMBL/GenBank/DDBJ databases">
        <title>Egi l300058.</title>
        <authorList>
            <person name="Gao L."/>
            <person name="Fang B.-Z."/>
            <person name="Li W.-J."/>
        </authorList>
    </citation>
    <scope>NUCLEOTIDE SEQUENCE</scope>
    <source>
        <strain evidence="4">EGI L300058</strain>
    </source>
</reference>
<dbReference type="InterPro" id="IPR011434">
    <property type="entry name" value="Ltp-like_HTH"/>
</dbReference>
<proteinExistence type="predicted"/>
<dbReference type="Gene3D" id="1.10.10.10">
    <property type="entry name" value="Winged helix-like DNA-binding domain superfamily/Winged helix DNA-binding domain"/>
    <property type="match status" value="3"/>
</dbReference>
<dbReference type="PROSITE" id="PS51178">
    <property type="entry name" value="PASTA"/>
    <property type="match status" value="1"/>
</dbReference>
<dbReference type="InterPro" id="IPR005543">
    <property type="entry name" value="PASTA_dom"/>
</dbReference>
<feature type="domain" description="PASTA" evidence="3">
    <location>
        <begin position="116"/>
        <end position="188"/>
    </location>
</feature>
<dbReference type="InterPro" id="IPR036388">
    <property type="entry name" value="WH-like_DNA-bd_sf"/>
</dbReference>
<dbReference type="Pfam" id="PF10708">
    <property type="entry name" value="DUF2510"/>
    <property type="match status" value="1"/>
</dbReference>
<organism evidence="4 5">
    <name type="scientific">Demequina muriae</name>
    <dbReference type="NCBI Taxonomy" id="3051664"/>
    <lineage>
        <taxon>Bacteria</taxon>
        <taxon>Bacillati</taxon>
        <taxon>Actinomycetota</taxon>
        <taxon>Actinomycetes</taxon>
        <taxon>Micrococcales</taxon>
        <taxon>Demequinaceae</taxon>
        <taxon>Demequina</taxon>
    </lineage>
</organism>